<evidence type="ECO:0000256" key="9">
    <source>
        <dbReference type="ARBA" id="ARBA00023125"/>
    </source>
</evidence>
<dbReference type="InterPro" id="IPR054425">
    <property type="entry name" value="Cdc6_ORC1-like_ATPase_lid"/>
</dbReference>
<dbReference type="Pfam" id="PF09079">
    <property type="entry name" value="WHD_Cdc6"/>
    <property type="match status" value="1"/>
</dbReference>
<dbReference type="AlphaFoldDB" id="A0A834R613"/>
<dbReference type="Pfam" id="PF00004">
    <property type="entry name" value="AAA"/>
    <property type="match status" value="1"/>
</dbReference>
<dbReference type="SMART" id="SM00382">
    <property type="entry name" value="AAA"/>
    <property type="match status" value="1"/>
</dbReference>
<dbReference type="GO" id="GO:0005524">
    <property type="term" value="F:ATP binding"/>
    <property type="evidence" value="ECO:0007669"/>
    <property type="project" value="UniProtKB-KW"/>
</dbReference>
<dbReference type="SUPFAM" id="SSF52540">
    <property type="entry name" value="P-loop containing nucleoside triphosphate hydrolases"/>
    <property type="match status" value="1"/>
</dbReference>
<dbReference type="InterPro" id="IPR027417">
    <property type="entry name" value="P-loop_NTPase"/>
</dbReference>
<dbReference type="InterPro" id="IPR050311">
    <property type="entry name" value="ORC1/CDC6"/>
</dbReference>
<feature type="domain" description="AAA+ ATPase" evidence="13">
    <location>
        <begin position="223"/>
        <end position="372"/>
    </location>
</feature>
<evidence type="ECO:0000256" key="1">
    <source>
        <dbReference type="ARBA" id="ARBA00004123"/>
    </source>
</evidence>
<reference evidence="15" key="3">
    <citation type="submission" date="2022-06" db="UniProtKB">
        <authorList>
            <consortium name="EnsemblMetazoa"/>
        </authorList>
    </citation>
    <scope>IDENTIFICATION</scope>
</reference>
<evidence type="ECO:0000256" key="7">
    <source>
        <dbReference type="ARBA" id="ARBA00022840"/>
    </source>
</evidence>
<evidence type="ECO:0000256" key="4">
    <source>
        <dbReference type="ARBA" id="ARBA00022705"/>
    </source>
</evidence>
<protein>
    <recommendedName>
        <fullName evidence="3 11">Origin recognition complex subunit 1</fullName>
    </recommendedName>
</protein>
<keyword evidence="8" id="KW-0460">Magnesium</keyword>
<dbReference type="EMBL" id="WVUK01000062">
    <property type="protein sequence ID" value="KAF7490309.1"/>
    <property type="molecule type" value="Genomic_DNA"/>
</dbReference>
<reference evidence="16" key="1">
    <citation type="journal article" date="2020" name="PLoS Negl. Trop. Dis.">
        <title>High-quality nuclear genome for Sarcoptes scabiei-A critical resource for a neglected parasite.</title>
        <authorList>
            <person name="Korhonen P.K."/>
            <person name="Gasser R.B."/>
            <person name="Ma G."/>
            <person name="Wang T."/>
            <person name="Stroehlein A.J."/>
            <person name="Young N.D."/>
            <person name="Ang C.S."/>
            <person name="Fernando D.D."/>
            <person name="Lu H.C."/>
            <person name="Taylor S."/>
            <person name="Reynolds S.L."/>
            <person name="Mofiz E."/>
            <person name="Najaraj S.H."/>
            <person name="Gowda H."/>
            <person name="Madugundu A."/>
            <person name="Renuse S."/>
            <person name="Holt D."/>
            <person name="Pandey A."/>
            <person name="Papenfuss A.T."/>
            <person name="Fischer K."/>
        </authorList>
    </citation>
    <scope>NUCLEOTIDE SEQUENCE [LARGE SCALE GENOMIC DNA]</scope>
</reference>
<keyword evidence="16" id="KW-1185">Reference proteome</keyword>
<evidence type="ECO:0000256" key="10">
    <source>
        <dbReference type="ARBA" id="ARBA00023242"/>
    </source>
</evidence>
<dbReference type="Proteomes" id="UP000070412">
    <property type="component" value="Unassembled WGS sequence"/>
</dbReference>
<dbReference type="GO" id="GO:0016887">
    <property type="term" value="F:ATP hydrolysis activity"/>
    <property type="evidence" value="ECO:0007669"/>
    <property type="project" value="InterPro"/>
</dbReference>
<dbReference type="PANTHER" id="PTHR10763:SF23">
    <property type="entry name" value="ORIGIN RECOGNITION COMPLEX SUBUNIT 1"/>
    <property type="match status" value="1"/>
</dbReference>
<dbReference type="EnsemblMetazoa" id="SSS_7136s_mrna">
    <property type="protein sequence ID" value="KAF7490309.1"/>
    <property type="gene ID" value="SSS_7136"/>
</dbReference>
<feature type="region of interest" description="Disordered" evidence="12">
    <location>
        <begin position="27"/>
        <end position="105"/>
    </location>
</feature>
<evidence type="ECO:0000256" key="5">
    <source>
        <dbReference type="ARBA" id="ARBA00022723"/>
    </source>
</evidence>
<evidence type="ECO:0000256" key="8">
    <source>
        <dbReference type="ARBA" id="ARBA00022842"/>
    </source>
</evidence>
<evidence type="ECO:0000256" key="11">
    <source>
        <dbReference type="RuleBase" id="RU365058"/>
    </source>
</evidence>
<sequence length="569" mass="65506">MRRRSERLRTPVKYGHVVDINKVKIIDSSDNSDAEKRKKRSKQINKEQIKLRMAKRKQKSKKQAEKERYNDGNQTFEKNSSTSSSSSSSLVENRSTRRSSIRIEKSKKSVAEEIIQISFDQSDSNRKSRETIVGPNVKKELNSNKNRINKSKIFIQSKTKENGPSKKRRLRTEKTISITTRKEAFENALIKLHSSSIPELLPCREIEMENIFEFVAEKLITDEGGCMYISGVPGTGKTATLRGVKQKLFDNSNSLPSFKFIEINGLKLAQPDRFCSHFLLELDGIKKSNYQATDILTKRFSSSIIDKEFIILFIDELDYLKTKNQAVLYHIFDWPNRPNSRLIVLAVANSMDLPEKIFVNRVSSRLGLTRILFHPYSHKELKTIVTSRLVDLNDFEIFESDALELICRKVSAVSGDARRVLDIARRAVEICLEDNSSASNSIDRIKNDDFTKVTMRIVDKALKEIFNSLKINRIMRASIQEQIFLRAFLQKYRQSGSEEYQFIDIYQAHCDICHFECSTVPTTTDLSKVASNLDLNKIILLERSHSHLFRRIRLNISPDDIAYALNLES</sequence>
<dbReference type="GO" id="GO:0006270">
    <property type="term" value="P:DNA replication initiation"/>
    <property type="evidence" value="ECO:0007669"/>
    <property type="project" value="TreeGrafter"/>
</dbReference>
<evidence type="ECO:0000313" key="14">
    <source>
        <dbReference type="EMBL" id="KAF7490309.1"/>
    </source>
</evidence>
<evidence type="ECO:0000313" key="15">
    <source>
        <dbReference type="EnsemblMetazoa" id="KAF7490309.1"/>
    </source>
</evidence>
<proteinExistence type="inferred from homology"/>
<evidence type="ECO:0000256" key="2">
    <source>
        <dbReference type="ARBA" id="ARBA00008398"/>
    </source>
</evidence>
<evidence type="ECO:0000259" key="13">
    <source>
        <dbReference type="SMART" id="SM00382"/>
    </source>
</evidence>
<keyword evidence="7 11" id="KW-0067">ATP-binding</keyword>
<evidence type="ECO:0000256" key="3">
    <source>
        <dbReference type="ARBA" id="ARBA00019081"/>
    </source>
</evidence>
<keyword evidence="4 11" id="KW-0235">DNA replication</keyword>
<dbReference type="InterPro" id="IPR003959">
    <property type="entry name" value="ATPase_AAA_core"/>
</dbReference>
<organism evidence="14">
    <name type="scientific">Sarcoptes scabiei</name>
    <name type="common">Itch mite</name>
    <name type="synonym">Acarus scabiei</name>
    <dbReference type="NCBI Taxonomy" id="52283"/>
    <lineage>
        <taxon>Eukaryota</taxon>
        <taxon>Metazoa</taxon>
        <taxon>Ecdysozoa</taxon>
        <taxon>Arthropoda</taxon>
        <taxon>Chelicerata</taxon>
        <taxon>Arachnida</taxon>
        <taxon>Acari</taxon>
        <taxon>Acariformes</taxon>
        <taxon>Sarcoptiformes</taxon>
        <taxon>Astigmata</taxon>
        <taxon>Psoroptidia</taxon>
        <taxon>Sarcoptoidea</taxon>
        <taxon>Sarcoptidae</taxon>
        <taxon>Sarcoptinae</taxon>
        <taxon>Sarcoptes</taxon>
    </lineage>
</organism>
<dbReference type="GO" id="GO:0005664">
    <property type="term" value="C:nuclear origin of replication recognition complex"/>
    <property type="evidence" value="ECO:0007669"/>
    <property type="project" value="TreeGrafter"/>
</dbReference>
<evidence type="ECO:0000256" key="6">
    <source>
        <dbReference type="ARBA" id="ARBA00022741"/>
    </source>
</evidence>
<dbReference type="PANTHER" id="PTHR10763">
    <property type="entry name" value="CELL DIVISION CONTROL PROTEIN 6-RELATED"/>
    <property type="match status" value="1"/>
</dbReference>
<comment type="function">
    <text evidence="11">Component of the origin recognition complex (ORC) that binds origins of replication. DNA-binding is ATP-dependent, however specific DNA sequences that define origins of replication have not been identified so far. ORC is required to assemble the pre-replication complex necessary to initiate DNA replication.</text>
</comment>
<dbReference type="Gene3D" id="3.40.50.300">
    <property type="entry name" value="P-loop containing nucleotide triphosphate hydrolases"/>
    <property type="match status" value="1"/>
</dbReference>
<dbReference type="Pfam" id="PF22606">
    <property type="entry name" value="Cdc6-ORC-like_ATPase_lid"/>
    <property type="match status" value="1"/>
</dbReference>
<dbReference type="InterPro" id="IPR015163">
    <property type="entry name" value="Cdc6_C"/>
</dbReference>
<comment type="similarity">
    <text evidence="2 11">Belongs to the ORC1 family.</text>
</comment>
<dbReference type="Gene3D" id="1.10.8.60">
    <property type="match status" value="1"/>
</dbReference>
<evidence type="ECO:0000313" key="16">
    <source>
        <dbReference type="Proteomes" id="UP000070412"/>
    </source>
</evidence>
<dbReference type="GO" id="GO:0033314">
    <property type="term" value="P:mitotic DNA replication checkpoint signaling"/>
    <property type="evidence" value="ECO:0007669"/>
    <property type="project" value="TreeGrafter"/>
</dbReference>
<dbReference type="GO" id="GO:0003688">
    <property type="term" value="F:DNA replication origin binding"/>
    <property type="evidence" value="ECO:0007669"/>
    <property type="project" value="TreeGrafter"/>
</dbReference>
<dbReference type="FunFam" id="3.40.50.300:FF:000199">
    <property type="entry name" value="Origin recognition complex subunit 1"/>
    <property type="match status" value="1"/>
</dbReference>
<comment type="subcellular location">
    <subcellularLocation>
        <location evidence="1 11">Nucleus</location>
    </subcellularLocation>
</comment>
<reference evidence="14" key="2">
    <citation type="submission" date="2020-01" db="EMBL/GenBank/DDBJ databases">
        <authorList>
            <person name="Korhonen P.K.K."/>
            <person name="Guangxu M.G."/>
            <person name="Wang T.W."/>
            <person name="Stroehlein A.J.S."/>
            <person name="Young N.D."/>
            <person name="Ang C.-S.A."/>
            <person name="Fernando D.W.F."/>
            <person name="Lu H.L."/>
            <person name="Taylor S.T."/>
            <person name="Ehtesham M.E.M."/>
            <person name="Najaraj S.H.N."/>
            <person name="Harsha G.H.G."/>
            <person name="Madugundu A.M."/>
            <person name="Renuse S.R."/>
            <person name="Holt D.H."/>
            <person name="Pandey A.P."/>
            <person name="Papenfuss A.P."/>
            <person name="Gasser R.B.G."/>
            <person name="Fischer K.F."/>
        </authorList>
    </citation>
    <scope>NUCLEOTIDE SEQUENCE</scope>
    <source>
        <strain evidence="14">SSS_KF_BRIS2020</strain>
    </source>
</reference>
<keyword evidence="6 11" id="KW-0547">Nucleotide-binding</keyword>
<dbReference type="OrthoDB" id="1926878at2759"/>
<evidence type="ECO:0000256" key="12">
    <source>
        <dbReference type="SAM" id="MobiDB-lite"/>
    </source>
</evidence>
<keyword evidence="5" id="KW-0479">Metal-binding</keyword>
<dbReference type="CDD" id="cd00009">
    <property type="entry name" value="AAA"/>
    <property type="match status" value="1"/>
</dbReference>
<feature type="compositionally biased region" description="Basic residues" evidence="12">
    <location>
        <begin position="52"/>
        <end position="61"/>
    </location>
</feature>
<dbReference type="GO" id="GO:0046872">
    <property type="term" value="F:metal ion binding"/>
    <property type="evidence" value="ECO:0007669"/>
    <property type="project" value="UniProtKB-KW"/>
</dbReference>
<accession>A0A834R613</accession>
<name>A0A834R613_SARSC</name>
<keyword evidence="10 11" id="KW-0539">Nucleus</keyword>
<feature type="compositionally biased region" description="Low complexity" evidence="12">
    <location>
        <begin position="80"/>
        <end position="89"/>
    </location>
</feature>
<keyword evidence="9 11" id="KW-0238">DNA-binding</keyword>
<gene>
    <name evidence="14" type="ORF">SSS_7136</name>
</gene>
<comment type="subunit">
    <text evidence="11">ORC is composed of six subunits.</text>
</comment>
<dbReference type="InterPro" id="IPR003593">
    <property type="entry name" value="AAA+_ATPase"/>
</dbReference>